<accession>C6X8Y7</accession>
<keyword evidence="1" id="KW-0472">Membrane</keyword>
<reference evidence="2 3" key="2">
    <citation type="journal article" date="2011" name="J. Bacteriol.">
        <title>Genomes of three methylotrophs from a single niche uncover genetic and metabolic divergence of Methylophilaceae.</title>
        <authorList>
            <person name="Lapidus A."/>
            <person name="Clum A."/>
            <person name="Labutti K."/>
            <person name="Kaluzhnaya M.G."/>
            <person name="Lim S."/>
            <person name="Beck D.A."/>
            <person name="Glavina Del Rio T."/>
            <person name="Nolan M."/>
            <person name="Mavromatis K."/>
            <person name="Huntemann M."/>
            <person name="Lucas S."/>
            <person name="Lidstrom M.E."/>
            <person name="Ivanova N."/>
            <person name="Chistoserdova L."/>
        </authorList>
    </citation>
    <scope>NUCLEOTIDE SEQUENCE [LARGE SCALE GENOMIC DNA]</scope>
    <source>
        <strain evidence="2 3">SIP3-4</strain>
    </source>
</reference>
<name>C6X8Y7_METGS</name>
<dbReference type="EMBL" id="CP001674">
    <property type="protein sequence ID" value="ACT49607.1"/>
    <property type="molecule type" value="Genomic_DNA"/>
</dbReference>
<sequence>MIKYFIAWLLGVPAFLLIIIYFFMH</sequence>
<feature type="transmembrane region" description="Helical" evidence="1">
    <location>
        <begin position="6"/>
        <end position="24"/>
    </location>
</feature>
<proteinExistence type="predicted"/>
<protein>
    <submittedName>
        <fullName evidence="2">Uncharacterized protein</fullName>
    </submittedName>
</protein>
<keyword evidence="1" id="KW-0812">Transmembrane</keyword>
<evidence type="ECO:0000313" key="3">
    <source>
        <dbReference type="Proteomes" id="UP000002743"/>
    </source>
</evidence>
<dbReference type="STRING" id="582744.Msip34_0358"/>
<dbReference type="AlphaFoldDB" id="C6X8Y7"/>
<dbReference type="HOGENOM" id="CLU_220960_2_1_4"/>
<keyword evidence="3" id="KW-1185">Reference proteome</keyword>
<dbReference type="KEGG" id="mei:Msip34_0358"/>
<evidence type="ECO:0000313" key="2">
    <source>
        <dbReference type="EMBL" id="ACT49607.1"/>
    </source>
</evidence>
<keyword evidence="1" id="KW-1133">Transmembrane helix</keyword>
<evidence type="ECO:0000256" key="1">
    <source>
        <dbReference type="SAM" id="Phobius"/>
    </source>
</evidence>
<gene>
    <name evidence="2" type="ordered locus">Msip34_0358</name>
</gene>
<dbReference type="Proteomes" id="UP000002743">
    <property type="component" value="Chromosome"/>
</dbReference>
<organism evidence="2 3">
    <name type="scientific">Methylovorus glucosotrophus (strain SIP3-4)</name>
    <dbReference type="NCBI Taxonomy" id="582744"/>
    <lineage>
        <taxon>Bacteria</taxon>
        <taxon>Pseudomonadati</taxon>
        <taxon>Pseudomonadota</taxon>
        <taxon>Betaproteobacteria</taxon>
        <taxon>Nitrosomonadales</taxon>
        <taxon>Methylophilaceae</taxon>
        <taxon>Methylovorus</taxon>
    </lineage>
</organism>
<reference evidence="3" key="1">
    <citation type="submission" date="2009-07" db="EMBL/GenBank/DDBJ databases">
        <title>Complete sequence of chromosome of Methylovorus sp. SIP3-4.</title>
        <authorList>
            <person name="Lucas S."/>
            <person name="Copeland A."/>
            <person name="Lapidus A."/>
            <person name="Glavina del Rio T."/>
            <person name="Tice H."/>
            <person name="Bruce D."/>
            <person name="Goodwin L."/>
            <person name="Pitluck S."/>
            <person name="Clum A."/>
            <person name="Larimer F."/>
            <person name="Land M."/>
            <person name="Hauser L."/>
            <person name="Kyrpides N."/>
            <person name="Mikhailova N."/>
            <person name="Kayluzhnaya M."/>
            <person name="Chistoserdova L."/>
        </authorList>
    </citation>
    <scope>NUCLEOTIDE SEQUENCE [LARGE SCALE GENOMIC DNA]</scope>
    <source>
        <strain evidence="3">SIP3-4</strain>
    </source>
</reference>